<evidence type="ECO:0000256" key="4">
    <source>
        <dbReference type="ARBA" id="ARBA00022679"/>
    </source>
</evidence>
<keyword evidence="5 10" id="KW-0418">Kinase</keyword>
<dbReference type="CDD" id="cd00075">
    <property type="entry name" value="HATPase"/>
    <property type="match status" value="1"/>
</dbReference>
<dbReference type="InterPro" id="IPR036097">
    <property type="entry name" value="HisK_dim/P_sf"/>
</dbReference>
<keyword evidence="4" id="KW-0808">Transferase</keyword>
<dbReference type="InterPro" id="IPR003661">
    <property type="entry name" value="HisK_dim/P_dom"/>
</dbReference>
<dbReference type="InterPro" id="IPR003594">
    <property type="entry name" value="HATPase_dom"/>
</dbReference>
<dbReference type="Pfam" id="PF00512">
    <property type="entry name" value="HisKA"/>
    <property type="match status" value="1"/>
</dbReference>
<dbReference type="InterPro" id="IPR050736">
    <property type="entry name" value="Sensor_HK_Regulatory"/>
</dbReference>
<evidence type="ECO:0000256" key="6">
    <source>
        <dbReference type="ARBA" id="ARBA00023012"/>
    </source>
</evidence>
<evidence type="ECO:0000313" key="10">
    <source>
        <dbReference type="EMBL" id="QSG04168.1"/>
    </source>
</evidence>
<evidence type="ECO:0000256" key="7">
    <source>
        <dbReference type="SAM" id="MobiDB-lite"/>
    </source>
</evidence>
<dbReference type="PROSITE" id="PS50113">
    <property type="entry name" value="PAC"/>
    <property type="match status" value="1"/>
</dbReference>
<evidence type="ECO:0000259" key="8">
    <source>
        <dbReference type="PROSITE" id="PS50109"/>
    </source>
</evidence>
<dbReference type="Gene3D" id="3.30.450.20">
    <property type="entry name" value="PAS domain"/>
    <property type="match status" value="2"/>
</dbReference>
<feature type="region of interest" description="Disordered" evidence="7">
    <location>
        <begin position="168"/>
        <end position="192"/>
    </location>
</feature>
<protein>
    <recommendedName>
        <fullName evidence="2">histidine kinase</fullName>
        <ecNumber evidence="2">2.7.13.3</ecNumber>
    </recommendedName>
</protein>
<dbReference type="SUPFAM" id="SSF55785">
    <property type="entry name" value="PYP-like sensor domain (PAS domain)"/>
    <property type="match status" value="1"/>
</dbReference>
<gene>
    <name evidence="10" type="ORF">AArcS_2981</name>
</gene>
<evidence type="ECO:0000259" key="9">
    <source>
        <dbReference type="PROSITE" id="PS50113"/>
    </source>
</evidence>
<dbReference type="InterPro" id="IPR004358">
    <property type="entry name" value="Sig_transdc_His_kin-like_C"/>
</dbReference>
<evidence type="ECO:0000313" key="11">
    <source>
        <dbReference type="Proteomes" id="UP000663586"/>
    </source>
</evidence>
<dbReference type="InterPro" id="IPR000014">
    <property type="entry name" value="PAS"/>
</dbReference>
<comment type="catalytic activity">
    <reaction evidence="1">
        <text>ATP + protein L-histidine = ADP + protein N-phospho-L-histidine.</text>
        <dbReference type="EC" id="2.7.13.3"/>
    </reaction>
</comment>
<dbReference type="InterPro" id="IPR036890">
    <property type="entry name" value="HATPase_C_sf"/>
</dbReference>
<keyword evidence="6" id="KW-0902">Two-component regulatory system</keyword>
<feature type="compositionally biased region" description="Basic and acidic residues" evidence="7">
    <location>
        <begin position="168"/>
        <end position="182"/>
    </location>
</feature>
<dbReference type="NCBIfam" id="TIGR00229">
    <property type="entry name" value="sensory_box"/>
    <property type="match status" value="1"/>
</dbReference>
<dbReference type="InterPro" id="IPR013656">
    <property type="entry name" value="PAS_4"/>
</dbReference>
<dbReference type="SUPFAM" id="SSF47384">
    <property type="entry name" value="Homodimeric domain of signal transducing histidine kinase"/>
    <property type="match status" value="1"/>
</dbReference>
<dbReference type="RefSeq" id="WP_238478192.1">
    <property type="nucleotide sequence ID" value="NZ_CP064786.1"/>
</dbReference>
<dbReference type="PANTHER" id="PTHR43711">
    <property type="entry name" value="TWO-COMPONENT HISTIDINE KINASE"/>
    <property type="match status" value="1"/>
</dbReference>
<evidence type="ECO:0000256" key="2">
    <source>
        <dbReference type="ARBA" id="ARBA00012438"/>
    </source>
</evidence>
<dbReference type="GeneID" id="70686359"/>
<feature type="domain" description="PAC" evidence="9">
    <location>
        <begin position="189"/>
        <end position="244"/>
    </location>
</feature>
<dbReference type="Proteomes" id="UP000663586">
    <property type="component" value="Chromosome"/>
</dbReference>
<evidence type="ECO:0000256" key="5">
    <source>
        <dbReference type="ARBA" id="ARBA00022777"/>
    </source>
</evidence>
<sequence length="451" mass="49989">MTDHTIKDLSAALASGRQYRRRLDDGQRLLSLGKGPAPALDILDQSSTEADWLDIVHPDDREAVEAVECLNAGESVDLGYRIGTDDPVWVRDVASVPEDRPDVLDGILFDVTGKEHRYRELETESHLLDQLFESIPVHLFVKDEAGVHLHVSDHLEKRVRYVGKTDAEIAGEDDPRGERGLGDDTQVTESGEPIFDKEEYLPGLDQWSLTSKVPWTDEHGEVQGLIGVSRDISERKRAEYQLREETERLEEFADIVAHDIRNPLTAALGRLELAESTGDPAHLDETVDALDQADAIIDDVLTLARHDPDITPEWVSLQRLCHGAAHSITAPRAEIDFPADQEVLADRSQLRRLLENLFTNAVQHGGTEVRIDVKLLNEGFAVADDGPGIPPDDRERVFEESYTTHPDGTGFGLPIVAEIVEAHGWQIHLTSAESGGARVEVTGVKRRAADR</sequence>
<dbReference type="Pfam" id="PF02518">
    <property type="entry name" value="HATPase_c"/>
    <property type="match status" value="1"/>
</dbReference>
<dbReference type="EC" id="2.7.13.3" evidence="2"/>
<name>A0A897MW03_9EURY</name>
<dbReference type="Pfam" id="PF08448">
    <property type="entry name" value="PAS_4"/>
    <property type="match status" value="1"/>
</dbReference>
<dbReference type="PROSITE" id="PS50109">
    <property type="entry name" value="HIS_KIN"/>
    <property type="match status" value="1"/>
</dbReference>
<dbReference type="EMBL" id="CP064786">
    <property type="protein sequence ID" value="QSG04168.1"/>
    <property type="molecule type" value="Genomic_DNA"/>
</dbReference>
<proteinExistence type="predicted"/>
<organism evidence="10 11">
    <name type="scientific">Natranaeroarchaeum sulfidigenes</name>
    <dbReference type="NCBI Taxonomy" id="2784880"/>
    <lineage>
        <taxon>Archaea</taxon>
        <taxon>Methanobacteriati</taxon>
        <taxon>Methanobacteriota</taxon>
        <taxon>Stenosarchaea group</taxon>
        <taxon>Halobacteria</taxon>
        <taxon>Halobacteriales</taxon>
        <taxon>Natronoarchaeaceae</taxon>
        <taxon>Natranaeroarchaeum</taxon>
    </lineage>
</organism>
<dbReference type="Gene3D" id="1.10.287.130">
    <property type="match status" value="1"/>
</dbReference>
<dbReference type="PANTHER" id="PTHR43711:SF1">
    <property type="entry name" value="HISTIDINE KINASE 1"/>
    <property type="match status" value="1"/>
</dbReference>
<dbReference type="InterPro" id="IPR000700">
    <property type="entry name" value="PAS-assoc_C"/>
</dbReference>
<dbReference type="CDD" id="cd00082">
    <property type="entry name" value="HisKA"/>
    <property type="match status" value="1"/>
</dbReference>
<evidence type="ECO:0000256" key="1">
    <source>
        <dbReference type="ARBA" id="ARBA00000085"/>
    </source>
</evidence>
<dbReference type="PRINTS" id="PR00344">
    <property type="entry name" value="BCTRLSENSOR"/>
</dbReference>
<dbReference type="GO" id="GO:0000155">
    <property type="term" value="F:phosphorelay sensor kinase activity"/>
    <property type="evidence" value="ECO:0007669"/>
    <property type="project" value="InterPro"/>
</dbReference>
<dbReference type="InterPro" id="IPR035965">
    <property type="entry name" value="PAS-like_dom_sf"/>
</dbReference>
<feature type="domain" description="Histidine kinase" evidence="8">
    <location>
        <begin position="255"/>
        <end position="442"/>
    </location>
</feature>
<dbReference type="InterPro" id="IPR005467">
    <property type="entry name" value="His_kinase_dom"/>
</dbReference>
<dbReference type="SUPFAM" id="SSF55874">
    <property type="entry name" value="ATPase domain of HSP90 chaperone/DNA topoisomerase II/histidine kinase"/>
    <property type="match status" value="1"/>
</dbReference>
<keyword evidence="11" id="KW-1185">Reference proteome</keyword>
<dbReference type="SMART" id="SM00387">
    <property type="entry name" value="HATPase_c"/>
    <property type="match status" value="1"/>
</dbReference>
<reference evidence="10" key="1">
    <citation type="submission" date="2020-11" db="EMBL/GenBank/DDBJ databases">
        <title>Carbohydrate-dependent, anaerobic sulfur respiration: A novel catabolism in halophilic archaea.</title>
        <authorList>
            <person name="Sorokin D.Y."/>
            <person name="Messina E."/>
            <person name="Smedile F."/>
            <person name="La Cono V."/>
            <person name="Hallsworth J.E."/>
            <person name="Yakimov M.M."/>
        </authorList>
    </citation>
    <scope>NUCLEOTIDE SEQUENCE</scope>
    <source>
        <strain evidence="10">AArc-S</strain>
    </source>
</reference>
<keyword evidence="3" id="KW-0597">Phosphoprotein</keyword>
<dbReference type="KEGG" id="hara:AArcS_2981"/>
<dbReference type="AlphaFoldDB" id="A0A897MW03"/>
<evidence type="ECO:0000256" key="3">
    <source>
        <dbReference type="ARBA" id="ARBA00022553"/>
    </source>
</evidence>
<dbReference type="SMART" id="SM00388">
    <property type="entry name" value="HisKA"/>
    <property type="match status" value="1"/>
</dbReference>
<dbReference type="Gene3D" id="3.30.565.10">
    <property type="entry name" value="Histidine kinase-like ATPase, C-terminal domain"/>
    <property type="match status" value="1"/>
</dbReference>
<accession>A0A897MW03</accession>